<feature type="coiled-coil region" evidence="1">
    <location>
        <begin position="20"/>
        <end position="48"/>
    </location>
</feature>
<dbReference type="OrthoDB" id="2150371at2759"/>
<name>A0A1Y2CJ07_9FUNG</name>
<reference evidence="3 4" key="1">
    <citation type="submission" date="2016-07" db="EMBL/GenBank/DDBJ databases">
        <title>Pervasive Adenine N6-methylation of Active Genes in Fungi.</title>
        <authorList>
            <consortium name="DOE Joint Genome Institute"/>
            <person name="Mondo S.J."/>
            <person name="Dannebaum R.O."/>
            <person name="Kuo R.C."/>
            <person name="Labutti K."/>
            <person name="Haridas S."/>
            <person name="Kuo A."/>
            <person name="Salamov A."/>
            <person name="Ahrendt S.R."/>
            <person name="Lipzen A."/>
            <person name="Sullivan W."/>
            <person name="Andreopoulos W.B."/>
            <person name="Clum A."/>
            <person name="Lindquist E."/>
            <person name="Daum C."/>
            <person name="Ramamoorthy G.K."/>
            <person name="Gryganskyi A."/>
            <person name="Culley D."/>
            <person name="Magnuson J.K."/>
            <person name="James T.Y."/>
            <person name="O'Malley M.A."/>
            <person name="Stajich J.E."/>
            <person name="Spatafora J.W."/>
            <person name="Visel A."/>
            <person name="Grigoriev I.V."/>
        </authorList>
    </citation>
    <scope>NUCLEOTIDE SEQUENCE [LARGE SCALE GENOMIC DNA]</scope>
    <source>
        <strain evidence="3 4">JEL800</strain>
    </source>
</reference>
<feature type="region of interest" description="Disordered" evidence="2">
    <location>
        <begin position="125"/>
        <end position="149"/>
    </location>
</feature>
<keyword evidence="4" id="KW-1185">Reference proteome</keyword>
<organism evidence="3 4">
    <name type="scientific">Rhizoclosmatium globosum</name>
    <dbReference type="NCBI Taxonomy" id="329046"/>
    <lineage>
        <taxon>Eukaryota</taxon>
        <taxon>Fungi</taxon>
        <taxon>Fungi incertae sedis</taxon>
        <taxon>Chytridiomycota</taxon>
        <taxon>Chytridiomycota incertae sedis</taxon>
        <taxon>Chytridiomycetes</taxon>
        <taxon>Chytridiales</taxon>
        <taxon>Chytriomycetaceae</taxon>
        <taxon>Rhizoclosmatium</taxon>
    </lineage>
</organism>
<dbReference type="Proteomes" id="UP000193642">
    <property type="component" value="Unassembled WGS sequence"/>
</dbReference>
<dbReference type="AlphaFoldDB" id="A0A1Y2CJ07"/>
<evidence type="ECO:0000313" key="3">
    <source>
        <dbReference type="EMBL" id="ORY47030.1"/>
    </source>
</evidence>
<dbReference type="EMBL" id="MCGO01000015">
    <property type="protein sequence ID" value="ORY47030.1"/>
    <property type="molecule type" value="Genomic_DNA"/>
</dbReference>
<evidence type="ECO:0000256" key="1">
    <source>
        <dbReference type="SAM" id="Coils"/>
    </source>
</evidence>
<protein>
    <submittedName>
        <fullName evidence="3">Uncharacterized protein</fullName>
    </submittedName>
</protein>
<accession>A0A1Y2CJ07</accession>
<evidence type="ECO:0000313" key="4">
    <source>
        <dbReference type="Proteomes" id="UP000193642"/>
    </source>
</evidence>
<proteinExistence type="predicted"/>
<keyword evidence="1" id="KW-0175">Coiled coil</keyword>
<evidence type="ECO:0000256" key="2">
    <source>
        <dbReference type="SAM" id="MobiDB-lite"/>
    </source>
</evidence>
<sequence>MCDKEECGPRGTLLTWRAEAERLKQKRAATVEAKKEAERNAARAAEIERQKQYHVVQIDASVHSCALLAPTQSLVFHGFSRERSAQCDASWAGCTRGNVVLSCDSCGFDLCRNCAELAKLDAAGRDKKRKEREAEVERARKLARQEEERRQRMYEAEKRAKQKEVEKLIKDLEKAKDSIKKPSGVNKDKNKMLKYVVWKSDGYDNDGWHSYDGPPEKEFDSSYASKVDANARVKYLFYAKNVWGLGVDEMLERDEIIEKENDALLHLETRPADSSRWTVAAVPREAFKFLDNAKNSRGYSSDDDERGMAYYGSAW</sequence>
<comment type="caution">
    <text evidence="3">The sequence shown here is derived from an EMBL/GenBank/DDBJ whole genome shotgun (WGS) entry which is preliminary data.</text>
</comment>
<gene>
    <name evidence="3" type="ORF">BCR33DRAFT_115418</name>
</gene>